<keyword evidence="5" id="KW-1185">Reference proteome</keyword>
<evidence type="ECO:0000256" key="1">
    <source>
        <dbReference type="ARBA" id="ARBA00022729"/>
    </source>
</evidence>
<evidence type="ECO:0000259" key="3">
    <source>
        <dbReference type="SMART" id="SM00560"/>
    </source>
</evidence>
<reference evidence="4 5" key="1">
    <citation type="submission" date="2023-05" db="EMBL/GenBank/DDBJ databases">
        <title>Novel species of genus Flectobacillus isolated from stream in China.</title>
        <authorList>
            <person name="Lu H."/>
        </authorList>
    </citation>
    <scope>NUCLEOTIDE SEQUENCE [LARGE SCALE GENOMIC DNA]</scope>
    <source>
        <strain evidence="4 5">DC10W</strain>
    </source>
</reference>
<evidence type="ECO:0000313" key="4">
    <source>
        <dbReference type="EMBL" id="MDI9864922.1"/>
    </source>
</evidence>
<keyword evidence="2" id="KW-1015">Disulfide bond</keyword>
<dbReference type="SMART" id="SM00560">
    <property type="entry name" value="LamGL"/>
    <property type="match status" value="1"/>
</dbReference>
<keyword evidence="1" id="KW-0732">Signal</keyword>
<sequence length="254" mass="28024">MKNYYYILIVCCLFSCKSIDEIDLMSNSSSAKQSAEATKVMNREPLAPIDYIAYYPFNGDTKDATGKNTTVYYSGINLVTDKNGRPNSAFYFNGTSYIVVPKPEIQNEYTISFWVLPTKEPKSGTIQTAISIGSSGGDQLINTANNYYGVSGWAFTSYNDDGTNLSNNLTSLSINSWVHLVITRDSYYLKAYLNGRVISGVNTNGKKAGYGNGEPLFYIGNRHSGQGFVGVLDEVKVFDRALTPNEIIGLYLKP</sequence>
<dbReference type="Proteomes" id="UP001236569">
    <property type="component" value="Unassembled WGS sequence"/>
</dbReference>
<dbReference type="EMBL" id="JASHID010000007">
    <property type="protein sequence ID" value="MDI9864922.1"/>
    <property type="molecule type" value="Genomic_DNA"/>
</dbReference>
<gene>
    <name evidence="4" type="ORF">QM480_11345</name>
</gene>
<feature type="domain" description="LamG-like jellyroll fold" evidence="3">
    <location>
        <begin position="107"/>
        <end position="245"/>
    </location>
</feature>
<protein>
    <submittedName>
        <fullName evidence="4">LamG domain-containing protein</fullName>
    </submittedName>
</protein>
<comment type="caution">
    <text evidence="4">The sequence shown here is derived from an EMBL/GenBank/DDBJ whole genome shotgun (WGS) entry which is preliminary data.</text>
</comment>
<dbReference type="InterPro" id="IPR006558">
    <property type="entry name" value="LamG-like"/>
</dbReference>
<dbReference type="Gene3D" id="2.60.120.200">
    <property type="match status" value="1"/>
</dbReference>
<proteinExistence type="predicted"/>
<dbReference type="InterPro" id="IPR013320">
    <property type="entry name" value="ConA-like_dom_sf"/>
</dbReference>
<organism evidence="4 5">
    <name type="scientific">Flectobacillus longus</name>
    <dbReference type="NCBI Taxonomy" id="2984207"/>
    <lineage>
        <taxon>Bacteria</taxon>
        <taxon>Pseudomonadati</taxon>
        <taxon>Bacteroidota</taxon>
        <taxon>Cytophagia</taxon>
        <taxon>Cytophagales</taxon>
        <taxon>Flectobacillaceae</taxon>
        <taxon>Flectobacillus</taxon>
    </lineage>
</organism>
<name>A0ABT6YMW5_9BACT</name>
<evidence type="ECO:0000313" key="5">
    <source>
        <dbReference type="Proteomes" id="UP001236569"/>
    </source>
</evidence>
<dbReference type="Pfam" id="PF13385">
    <property type="entry name" value="Laminin_G_3"/>
    <property type="match status" value="1"/>
</dbReference>
<dbReference type="SUPFAM" id="SSF49899">
    <property type="entry name" value="Concanavalin A-like lectins/glucanases"/>
    <property type="match status" value="1"/>
</dbReference>
<accession>A0ABT6YMW5</accession>
<dbReference type="RefSeq" id="WP_283370015.1">
    <property type="nucleotide sequence ID" value="NZ_JASHID010000007.1"/>
</dbReference>
<evidence type="ECO:0000256" key="2">
    <source>
        <dbReference type="ARBA" id="ARBA00023157"/>
    </source>
</evidence>